<dbReference type="PANTHER" id="PTHR34354">
    <property type="entry name" value="NADPH-DEPENDENT 7-CYANO-7-DEAZAGUANINE REDUCTASE"/>
    <property type="match status" value="1"/>
</dbReference>
<dbReference type="GO" id="GO:0008616">
    <property type="term" value="P:tRNA queuosine(34) biosynthetic process"/>
    <property type="evidence" value="ECO:0007669"/>
    <property type="project" value="UniProtKB-UniRule"/>
</dbReference>
<reference evidence="6 7" key="1">
    <citation type="journal article" date="2019" name="ISME J.">
        <title>Insights into ecological role of a new deltaproteobacterial order Candidatus Acidulodesulfobacterales by metagenomics and metatranscriptomics.</title>
        <authorList>
            <person name="Tan S."/>
            <person name="Liu J."/>
            <person name="Fang Y."/>
            <person name="Hedlund B.P."/>
            <person name="Lian Z.H."/>
            <person name="Huang L.Y."/>
            <person name="Li J.T."/>
            <person name="Huang L.N."/>
            <person name="Li W.J."/>
            <person name="Jiang H.C."/>
            <person name="Dong H.L."/>
            <person name="Shu W.S."/>
        </authorList>
    </citation>
    <scope>NUCLEOTIDE SEQUENCE [LARGE SCALE GENOMIC DNA]</scope>
    <source>
        <strain evidence="6">AP2</strain>
    </source>
</reference>
<evidence type="ECO:0000313" key="7">
    <source>
        <dbReference type="Proteomes" id="UP000316562"/>
    </source>
</evidence>
<keyword evidence="3 5" id="KW-0521">NADP</keyword>
<comment type="subcellular location">
    <subcellularLocation>
        <location evidence="5">Cytoplasm</location>
    </subcellularLocation>
</comment>
<comment type="catalytic activity">
    <reaction evidence="5">
        <text>7-aminomethyl-7-carbaguanine + 2 NADP(+) = 7-cyano-7-carbaguanine + 2 NADPH + 3 H(+)</text>
        <dbReference type="Rhea" id="RHEA:13409"/>
        <dbReference type="ChEBI" id="CHEBI:15378"/>
        <dbReference type="ChEBI" id="CHEBI:45075"/>
        <dbReference type="ChEBI" id="CHEBI:57783"/>
        <dbReference type="ChEBI" id="CHEBI:58349"/>
        <dbReference type="ChEBI" id="CHEBI:58703"/>
        <dbReference type="EC" id="1.7.1.13"/>
    </reaction>
</comment>
<evidence type="ECO:0000256" key="2">
    <source>
        <dbReference type="ARBA" id="ARBA00022785"/>
    </source>
</evidence>
<dbReference type="Proteomes" id="UP000316562">
    <property type="component" value="Unassembled WGS sequence"/>
</dbReference>
<dbReference type="EMBL" id="SGBC01000004">
    <property type="protein sequence ID" value="RZD15647.1"/>
    <property type="molecule type" value="Genomic_DNA"/>
</dbReference>
<dbReference type="InterPro" id="IPR050084">
    <property type="entry name" value="NADPH_dep_7-cyano-7-deazaG_red"/>
</dbReference>
<accession>A0A519BEG6</accession>
<feature type="active site" description="Thioimide intermediate" evidence="5">
    <location>
        <position position="59"/>
    </location>
</feature>
<dbReference type="UniPathway" id="UPA00392"/>
<comment type="pathway">
    <text evidence="5">tRNA modification; tRNA-queuosine biosynthesis.</text>
</comment>
<dbReference type="Pfam" id="PF14489">
    <property type="entry name" value="QueF"/>
    <property type="match status" value="1"/>
</dbReference>
<dbReference type="NCBIfam" id="TIGR03139">
    <property type="entry name" value="QueF-II"/>
    <property type="match status" value="1"/>
</dbReference>
<dbReference type="AlphaFoldDB" id="A0A519BEG6"/>
<keyword evidence="1 5" id="KW-0963">Cytoplasm</keyword>
<keyword evidence="2 5" id="KW-0671">Queuosine biosynthesis</keyword>
<name>A0A519BEG6_ACIG2</name>
<organism evidence="6 7">
    <name type="scientific">Acididesulfobacter guangdongensis</name>
    <dbReference type="NCBI Taxonomy" id="2597225"/>
    <lineage>
        <taxon>Bacteria</taxon>
        <taxon>Deltaproteobacteria</taxon>
        <taxon>Candidatus Acidulodesulfobacterales</taxon>
        <taxon>Candidatus Acididesulfobacter</taxon>
    </lineage>
</organism>
<feature type="binding site" evidence="5">
    <location>
        <begin position="100"/>
        <end position="101"/>
    </location>
    <ligand>
        <name>substrate</name>
    </ligand>
</feature>
<dbReference type="GO" id="GO:0005737">
    <property type="term" value="C:cytoplasm"/>
    <property type="evidence" value="ECO:0007669"/>
    <property type="project" value="UniProtKB-SubCell"/>
</dbReference>
<evidence type="ECO:0000256" key="4">
    <source>
        <dbReference type="ARBA" id="ARBA00023002"/>
    </source>
</evidence>
<comment type="similarity">
    <text evidence="5">Belongs to the GTP cyclohydrolase I family. QueF type 1 subfamily.</text>
</comment>
<sequence>MSDLYEQYNHYDDNKYKEKRFDIKTEAGIDVKVLETIPFDYPQSGTEVNIGTKEFTSVCPWSGLPDTAELNIKYIPNDSLVEMKSLKYYLLSFRNIGILQEHAVNRILNDLTDLLKPQYMEIEAKFESRGGLDTIVKVKYNSVNRGTQV</sequence>
<comment type="caution">
    <text evidence="5">Lacks conserved residue(s) required for the propagation of feature annotation.</text>
</comment>
<proteinExistence type="inferred from homology"/>
<dbReference type="Gene3D" id="3.30.1130.10">
    <property type="match status" value="1"/>
</dbReference>
<protein>
    <recommendedName>
        <fullName evidence="5">NADPH-dependent 7-cyano-7-deazaguanine reductase</fullName>
        <ecNumber evidence="5">1.7.1.13</ecNumber>
    </recommendedName>
    <alternativeName>
        <fullName evidence="5">7-cyano-7-carbaguanine reductase</fullName>
    </alternativeName>
    <alternativeName>
        <fullName evidence="5">NADPH-dependent nitrile oxidoreductase</fullName>
    </alternativeName>
    <alternativeName>
        <fullName evidence="5">PreQ(0) reductase</fullName>
    </alternativeName>
</protein>
<gene>
    <name evidence="5 6" type="primary">queF</name>
    <name evidence="6" type="ORF">EVJ46_08925</name>
</gene>
<evidence type="ECO:0000256" key="3">
    <source>
        <dbReference type="ARBA" id="ARBA00022857"/>
    </source>
</evidence>
<dbReference type="GO" id="GO:0033739">
    <property type="term" value="F:preQ1 synthase activity"/>
    <property type="evidence" value="ECO:0007669"/>
    <property type="project" value="UniProtKB-UniRule"/>
</dbReference>
<dbReference type="SUPFAM" id="SSF55620">
    <property type="entry name" value="Tetrahydrobiopterin biosynthesis enzymes-like"/>
    <property type="match status" value="1"/>
</dbReference>
<comment type="caution">
    <text evidence="6">The sequence shown here is derived from an EMBL/GenBank/DDBJ whole genome shotgun (WGS) entry which is preliminary data.</text>
</comment>
<dbReference type="InterPro" id="IPR016856">
    <property type="entry name" value="QueF_type1"/>
</dbReference>
<dbReference type="InterPro" id="IPR043133">
    <property type="entry name" value="GTP-CH-I_C/QueF"/>
</dbReference>
<dbReference type="PIRSF" id="PIRSF027377">
    <property type="entry name" value="Nitrile_oxidored_QueF"/>
    <property type="match status" value="1"/>
</dbReference>
<feature type="active site" description="Proton donor" evidence="5">
    <location>
        <position position="66"/>
    </location>
</feature>
<keyword evidence="4 5" id="KW-0560">Oxidoreductase</keyword>
<evidence type="ECO:0000313" key="6">
    <source>
        <dbReference type="EMBL" id="RZD15647.1"/>
    </source>
</evidence>
<evidence type="ECO:0000256" key="1">
    <source>
        <dbReference type="ARBA" id="ARBA00022490"/>
    </source>
</evidence>
<dbReference type="InterPro" id="IPR029500">
    <property type="entry name" value="QueF"/>
</dbReference>
<dbReference type="EC" id="1.7.1.13" evidence="5"/>
<dbReference type="HAMAP" id="MF_00818">
    <property type="entry name" value="QueF_type1"/>
    <property type="match status" value="1"/>
</dbReference>
<evidence type="ECO:0000256" key="5">
    <source>
        <dbReference type="HAMAP-Rule" id="MF_00818"/>
    </source>
</evidence>
<comment type="function">
    <text evidence="5">Catalyzes the NADPH-dependent reduction of 7-cyano-7-deazaguanine (preQ0) to 7-aminomethyl-7-deazaguanine (preQ1).</text>
</comment>
<dbReference type="PANTHER" id="PTHR34354:SF1">
    <property type="entry name" value="NADPH-DEPENDENT 7-CYANO-7-DEAZAGUANINE REDUCTASE"/>
    <property type="match status" value="1"/>
</dbReference>